<comment type="caution">
    <text evidence="2">The sequence shown here is derived from an EMBL/GenBank/DDBJ whole genome shotgun (WGS) entry which is preliminary data.</text>
</comment>
<accession>A0AAN7WPE8</accession>
<name>A0AAN7WPE8_9SACH</name>
<dbReference type="EMBL" id="JAWIZZ010000006">
    <property type="protein sequence ID" value="KAK5782394.1"/>
    <property type="molecule type" value="Genomic_DNA"/>
</dbReference>
<keyword evidence="3" id="KW-1185">Reference proteome</keyword>
<reference evidence="3" key="1">
    <citation type="submission" date="2023-07" db="EMBL/GenBank/DDBJ databases">
        <title>A draft genome of Kazachstania heterogenica Y-27499.</title>
        <authorList>
            <person name="Donic C."/>
            <person name="Kralova J.S."/>
            <person name="Fidel L."/>
            <person name="Ben-Dor S."/>
            <person name="Jung S."/>
        </authorList>
    </citation>
    <scope>NUCLEOTIDE SEQUENCE [LARGE SCALE GENOMIC DNA]</scope>
    <source>
        <strain evidence="3">Y27499</strain>
    </source>
</reference>
<evidence type="ECO:0000313" key="3">
    <source>
        <dbReference type="Proteomes" id="UP001306508"/>
    </source>
</evidence>
<feature type="region of interest" description="Disordered" evidence="1">
    <location>
        <begin position="45"/>
        <end position="77"/>
    </location>
</feature>
<dbReference type="Proteomes" id="UP001306508">
    <property type="component" value="Unassembled WGS sequence"/>
</dbReference>
<organism evidence="2 3">
    <name type="scientific">Arxiozyma heterogenica</name>
    <dbReference type="NCBI Taxonomy" id="278026"/>
    <lineage>
        <taxon>Eukaryota</taxon>
        <taxon>Fungi</taxon>
        <taxon>Dikarya</taxon>
        <taxon>Ascomycota</taxon>
        <taxon>Saccharomycotina</taxon>
        <taxon>Saccharomycetes</taxon>
        <taxon>Saccharomycetales</taxon>
        <taxon>Saccharomycetaceae</taxon>
        <taxon>Arxiozyma</taxon>
    </lineage>
</organism>
<feature type="compositionally biased region" description="Basic and acidic residues" evidence="1">
    <location>
        <begin position="46"/>
        <end position="59"/>
    </location>
</feature>
<dbReference type="AlphaFoldDB" id="A0AAN7WPE8"/>
<feature type="region of interest" description="Disordered" evidence="1">
    <location>
        <begin position="1"/>
        <end position="26"/>
    </location>
</feature>
<sequence>MPYNHGQYGNIDGNDTNQNQELNQYDQMNYNNVQEDYYDNSQLEFNRNHFDNPNNHDIDLDSISINPDSNRYVEQEI</sequence>
<evidence type="ECO:0000313" key="2">
    <source>
        <dbReference type="EMBL" id="KAK5782394.1"/>
    </source>
</evidence>
<feature type="compositionally biased region" description="Polar residues" evidence="1">
    <location>
        <begin position="13"/>
        <end position="26"/>
    </location>
</feature>
<protein>
    <submittedName>
        <fullName evidence="2">Uncharacterized protein</fullName>
    </submittedName>
</protein>
<evidence type="ECO:0000256" key="1">
    <source>
        <dbReference type="SAM" id="MobiDB-lite"/>
    </source>
</evidence>
<gene>
    <name evidence="2" type="ORF">RI543_000331</name>
</gene>
<proteinExistence type="predicted"/>